<gene>
    <name evidence="1" type="ORF">LCGC14_2776710</name>
</gene>
<reference evidence="1" key="1">
    <citation type="journal article" date="2015" name="Nature">
        <title>Complex archaea that bridge the gap between prokaryotes and eukaryotes.</title>
        <authorList>
            <person name="Spang A."/>
            <person name="Saw J.H."/>
            <person name="Jorgensen S.L."/>
            <person name="Zaremba-Niedzwiedzka K."/>
            <person name="Martijn J."/>
            <person name="Lind A.E."/>
            <person name="van Eijk R."/>
            <person name="Schleper C."/>
            <person name="Guy L."/>
            <person name="Ettema T.J."/>
        </authorList>
    </citation>
    <scope>NUCLEOTIDE SEQUENCE</scope>
</reference>
<dbReference type="AlphaFoldDB" id="A0A0F9B396"/>
<feature type="non-terminal residue" evidence="1">
    <location>
        <position position="1"/>
    </location>
</feature>
<accession>A0A0F9B396</accession>
<evidence type="ECO:0000313" key="1">
    <source>
        <dbReference type="EMBL" id="KKK85099.1"/>
    </source>
</evidence>
<dbReference type="EMBL" id="LAZR01051467">
    <property type="protein sequence ID" value="KKK85099.1"/>
    <property type="molecule type" value="Genomic_DNA"/>
</dbReference>
<sequence length="60" mass="6729">NWIIPHIAYQHVLLEAAGEPHIKGFVDLWDQAHEIAIAAAFVDCEPETFPVLIYTSEPSN</sequence>
<organism evidence="1">
    <name type="scientific">marine sediment metagenome</name>
    <dbReference type="NCBI Taxonomy" id="412755"/>
    <lineage>
        <taxon>unclassified sequences</taxon>
        <taxon>metagenomes</taxon>
        <taxon>ecological metagenomes</taxon>
    </lineage>
</organism>
<name>A0A0F9B396_9ZZZZ</name>
<protein>
    <submittedName>
        <fullName evidence="1">Uncharacterized protein</fullName>
    </submittedName>
</protein>
<comment type="caution">
    <text evidence="1">The sequence shown here is derived from an EMBL/GenBank/DDBJ whole genome shotgun (WGS) entry which is preliminary data.</text>
</comment>
<proteinExistence type="predicted"/>